<keyword evidence="1" id="KW-0812">Transmembrane</keyword>
<feature type="transmembrane region" description="Helical" evidence="1">
    <location>
        <begin position="20"/>
        <end position="37"/>
    </location>
</feature>
<keyword evidence="1" id="KW-0472">Membrane</keyword>
<proteinExistence type="predicted"/>
<name>A0ABZ0RX42_9BACI</name>
<evidence type="ECO:0000256" key="1">
    <source>
        <dbReference type="SAM" id="Phobius"/>
    </source>
</evidence>
<dbReference type="SUPFAM" id="SSF103473">
    <property type="entry name" value="MFS general substrate transporter"/>
    <property type="match status" value="1"/>
</dbReference>
<accession>A0ABZ0RX42</accession>
<sequence length="59" mass="6183">MSPLISGWIADKTGSYNASFAVTFVVIVVGIVLALAAKPPVVPAHYADKELPSSPVYSH</sequence>
<gene>
    <name evidence="2" type="ORF">R6U77_03180</name>
</gene>
<organism evidence="2 3">
    <name type="scientific">Lysinibacillus louembei</name>
    <dbReference type="NCBI Taxonomy" id="1470088"/>
    <lineage>
        <taxon>Bacteria</taxon>
        <taxon>Bacillati</taxon>
        <taxon>Bacillota</taxon>
        <taxon>Bacilli</taxon>
        <taxon>Bacillales</taxon>
        <taxon>Bacillaceae</taxon>
        <taxon>Lysinibacillus</taxon>
    </lineage>
</organism>
<keyword evidence="3" id="KW-1185">Reference proteome</keyword>
<evidence type="ECO:0000313" key="2">
    <source>
        <dbReference type="EMBL" id="WPK12720.1"/>
    </source>
</evidence>
<dbReference type="Proteomes" id="UP001322664">
    <property type="component" value="Chromosome"/>
</dbReference>
<protein>
    <submittedName>
        <fullName evidence="2">Uncharacterized protein</fullName>
    </submittedName>
</protein>
<evidence type="ECO:0000313" key="3">
    <source>
        <dbReference type="Proteomes" id="UP001322664"/>
    </source>
</evidence>
<reference evidence="2 3" key="1">
    <citation type="submission" date="2023-09" db="EMBL/GenBank/DDBJ databases">
        <authorList>
            <person name="Page C.A."/>
            <person name="Perez-Diaz I.M."/>
        </authorList>
    </citation>
    <scope>NUCLEOTIDE SEQUENCE [LARGE SCALE GENOMIC DNA]</scope>
    <source>
        <strain evidence="2 3">Ll15</strain>
    </source>
</reference>
<keyword evidence="1" id="KW-1133">Transmembrane helix</keyword>
<dbReference type="RefSeq" id="WP_319837409.1">
    <property type="nucleotide sequence ID" value="NZ_CP137624.1"/>
</dbReference>
<dbReference type="EMBL" id="CP137624">
    <property type="protein sequence ID" value="WPK12720.1"/>
    <property type="molecule type" value="Genomic_DNA"/>
</dbReference>
<dbReference type="InterPro" id="IPR036259">
    <property type="entry name" value="MFS_trans_sf"/>
</dbReference>